<evidence type="ECO:0000256" key="3">
    <source>
        <dbReference type="ARBA" id="ARBA00022771"/>
    </source>
</evidence>
<dbReference type="Gene3D" id="3.30.160.60">
    <property type="entry name" value="Classic Zinc Finger"/>
    <property type="match status" value="1"/>
</dbReference>
<reference evidence="9" key="1">
    <citation type="submission" date="2025-05" db="UniProtKB">
        <authorList>
            <consortium name="Ensembl"/>
        </authorList>
    </citation>
    <scope>IDENTIFICATION</scope>
</reference>
<keyword evidence="5" id="KW-0539">Nucleus</keyword>
<dbReference type="InterPro" id="IPR050527">
    <property type="entry name" value="Snail/Krueppel_Znf"/>
</dbReference>
<dbReference type="InterPro" id="IPR004875">
    <property type="entry name" value="DDE_SF_endonuclease_dom"/>
</dbReference>
<name>A0A672R869_SINGR</name>
<evidence type="ECO:0000259" key="8">
    <source>
        <dbReference type="PROSITE" id="PS50157"/>
    </source>
</evidence>
<accession>A0A672R869</accession>
<evidence type="ECO:0000256" key="6">
    <source>
        <dbReference type="PROSITE-ProRule" id="PRU00042"/>
    </source>
</evidence>
<dbReference type="PROSITE" id="PS00028">
    <property type="entry name" value="ZINC_FINGER_C2H2_1"/>
    <property type="match status" value="4"/>
</dbReference>
<dbReference type="InterPro" id="IPR057618">
    <property type="entry name" value="Znf_POGZ/Z280C-D-like"/>
</dbReference>
<dbReference type="SMART" id="SM00355">
    <property type="entry name" value="ZnF_C2H2"/>
    <property type="match status" value="8"/>
</dbReference>
<organism evidence="9 10">
    <name type="scientific">Sinocyclocheilus grahami</name>
    <name type="common">Dianchi golden-line fish</name>
    <name type="synonym">Barbus grahami</name>
    <dbReference type="NCBI Taxonomy" id="75366"/>
    <lineage>
        <taxon>Eukaryota</taxon>
        <taxon>Metazoa</taxon>
        <taxon>Chordata</taxon>
        <taxon>Craniata</taxon>
        <taxon>Vertebrata</taxon>
        <taxon>Euteleostomi</taxon>
        <taxon>Actinopterygii</taxon>
        <taxon>Neopterygii</taxon>
        <taxon>Teleostei</taxon>
        <taxon>Ostariophysi</taxon>
        <taxon>Cypriniformes</taxon>
        <taxon>Cyprinidae</taxon>
        <taxon>Cyprininae</taxon>
        <taxon>Sinocyclocheilus</taxon>
    </lineage>
</organism>
<proteinExistence type="predicted"/>
<evidence type="ECO:0000313" key="10">
    <source>
        <dbReference type="Proteomes" id="UP000472262"/>
    </source>
</evidence>
<dbReference type="Ensembl" id="ENSSGRT00000090205.1">
    <property type="protein sequence ID" value="ENSSGRP00000084710.1"/>
    <property type="gene ID" value="ENSSGRG00000042741.1"/>
</dbReference>
<keyword evidence="10" id="KW-1185">Reference proteome</keyword>
<dbReference type="Pfam" id="PF03184">
    <property type="entry name" value="DDE_1"/>
    <property type="match status" value="1"/>
</dbReference>
<dbReference type="Pfam" id="PF25429">
    <property type="entry name" value="zf-POGZ"/>
    <property type="match status" value="1"/>
</dbReference>
<dbReference type="GO" id="GO:0000981">
    <property type="term" value="F:DNA-binding transcription factor activity, RNA polymerase II-specific"/>
    <property type="evidence" value="ECO:0007669"/>
    <property type="project" value="TreeGrafter"/>
</dbReference>
<evidence type="ECO:0000256" key="1">
    <source>
        <dbReference type="ARBA" id="ARBA00022723"/>
    </source>
</evidence>
<dbReference type="GO" id="GO:0000978">
    <property type="term" value="F:RNA polymerase II cis-regulatory region sequence-specific DNA binding"/>
    <property type="evidence" value="ECO:0007669"/>
    <property type="project" value="TreeGrafter"/>
</dbReference>
<feature type="compositionally biased region" description="Polar residues" evidence="7">
    <location>
        <begin position="399"/>
        <end position="425"/>
    </location>
</feature>
<dbReference type="Proteomes" id="UP000472262">
    <property type="component" value="Unassembled WGS sequence"/>
</dbReference>
<evidence type="ECO:0000256" key="5">
    <source>
        <dbReference type="ARBA" id="ARBA00023242"/>
    </source>
</evidence>
<evidence type="ECO:0000256" key="4">
    <source>
        <dbReference type="ARBA" id="ARBA00022833"/>
    </source>
</evidence>
<keyword evidence="4" id="KW-0862">Zinc</keyword>
<feature type="domain" description="C2H2-type" evidence="8">
    <location>
        <begin position="508"/>
        <end position="536"/>
    </location>
</feature>
<dbReference type="InterPro" id="IPR013087">
    <property type="entry name" value="Znf_C2H2_type"/>
</dbReference>
<dbReference type="Ensembl" id="ENSSGRT00000090206.1">
    <property type="protein sequence ID" value="ENSSGRP00000084711.1"/>
    <property type="gene ID" value="ENSSGRG00000042741.1"/>
</dbReference>
<keyword evidence="2" id="KW-0677">Repeat</keyword>
<sequence>MNKKSRSTRLSHKYRNQSACRETLVEVTFLNVSLEREKVCRAGIIVFPSWQSPRRIKGNKALYICIISCAYAKPCTRNMAESDLYMQCDEDDLEPCQSFTENRDQIYNKVTVVPSGNSVLIPIQSDGTSEPTSATTDLANQAVPLASAPAVTLLPNAAQPAGAAGGQTIFISAQPNPGQPLAGSMSLGTSLGYLLNGQPISFLTSAQTPQLIAPRMVTPASSVQQTTPGKMSALQIPVTLTISNPSNLQSITSAAPGVTTLNMTPSNVLPAANPGATIKVIKFTKFTGAPAAAGQVVSSLVQPNKAVTIQNNITNRAPAPLLSGGLFQVTKPAPATATNALKRGFNSSKFCVRCKAFYQKIQSLRGYYCQCNQELIKSVRDLTAQARKRIKRPCDKTHSNPSTSKTPVSLSTSSETSLRQVTTSEIPEGAPSPRSGDFDEQGRMIMLVEDFFYGQHPGQPAPVSPNAEPVMIKCQLCDKKVKGNIKLMNHTIHHMELERQTGEVDYHTMCQHCYRNFSTPFRLQCHVETVHNKAESSKVCKICEWSFEDEPLFLNHMKHAHKPGEMPYMCQVCEFRSSFYEDVISHFAEQHKNTCILLCPFCLKVFKSCGGFQMHFTRHQKKTARHCDKCRLQFIREKDEWQHRQKFHRTFVKPKQLEGLVPGTRVTIRAYSDSTDNRDNLVAPPLKTPSNTTSTLVASQNVPLKKKTVESMVELMVKFQSQCKPTEKHFCMECNYDIPYFSNHFPTYVSCSLCRYNTCCSRAYANHMISEHVPRKSTKKYITLYKPCPKKGRLSCTTCRYKTHVGDLMAKHLADYPKHKASHCTTREGFSLGYKRFVFIPTDLLQGGQRLNNGVFLPLQVDGSSFPLSSNPLPRPSFTIMLPASPACTLSLPILVQPIEPSAVPDKKCKANPDALNGGLSEVDTEHTAENSFTMAQLKVVLYALCCGVPQAANHFDTPPEEVQSLLMKRQLQLDPSRSREGLTSQVADSLVEWVLCQREQQLPIDESNLFGFMRSHGVQDISYDSMVDFLLRHDLGLQAFATSSKLLPYKSQELESSFSSFLKKQVTSESFRLSSIGAMDELSIFVDMEQLEEASADSSSMLSAFKLMGTTDPLIDIVFTALADGTLLSTMVFLRGEPLKEDASSLPDFFILEARPEGFTDEERLQLWLDKVWCRHINPSSGGKGLLIMDTYKGHMSNEFLVTLNSVNTLPGLIPRSCSRRLQPLEACMGPVLREFMQARWSEHVTKAPQELVGAKPADLALLLSRWLIEVLDVLIAEPKLLFRSIDQVLSTNPEATSEEPSELVRSLTEALLVSKLQGEKVEQQKAETSSIVSAESWSSPQSGMLALRSLFEKDSDVESFHGFEDSEIVDH</sequence>
<dbReference type="PANTHER" id="PTHR24388">
    <property type="entry name" value="ZINC FINGER PROTEIN"/>
    <property type="match status" value="1"/>
</dbReference>
<dbReference type="PANTHER" id="PTHR24388:SF45">
    <property type="entry name" value="POGO TRANSPOSABLE ELEMENT DERIVED WITH ZNF DOMAIN"/>
    <property type="match status" value="1"/>
</dbReference>
<protein>
    <submittedName>
        <fullName evidence="9">Pogo transposable element derived with ZNF domain a</fullName>
    </submittedName>
</protein>
<dbReference type="GO" id="GO:0008270">
    <property type="term" value="F:zinc ion binding"/>
    <property type="evidence" value="ECO:0007669"/>
    <property type="project" value="UniProtKB-KW"/>
</dbReference>
<feature type="region of interest" description="Disordered" evidence="7">
    <location>
        <begin position="390"/>
        <end position="439"/>
    </location>
</feature>
<keyword evidence="1" id="KW-0479">Metal-binding</keyword>
<evidence type="ECO:0000313" key="9">
    <source>
        <dbReference type="Ensembl" id="ENSSGRP00000084711.1"/>
    </source>
</evidence>
<keyword evidence="3 6" id="KW-0863">Zinc-finger</keyword>
<evidence type="ECO:0000256" key="2">
    <source>
        <dbReference type="ARBA" id="ARBA00022737"/>
    </source>
</evidence>
<evidence type="ECO:0000256" key="7">
    <source>
        <dbReference type="SAM" id="MobiDB-lite"/>
    </source>
</evidence>
<dbReference type="PROSITE" id="PS50157">
    <property type="entry name" value="ZINC_FINGER_C2H2_2"/>
    <property type="match status" value="1"/>
</dbReference>